<evidence type="ECO:0000313" key="5">
    <source>
        <dbReference type="Proteomes" id="UP000222824"/>
    </source>
</evidence>
<keyword evidence="4" id="KW-0436">Ligase</keyword>
<sequence>MAAQFRSTEALIDALADASFDRPPALVSNAHVTGLGVARALDAHDVPVIALDRPSGDATDGGSGGGAASDDGARRHDGLAPPSDAVDFAGAVTYPLDDLDGFREDVEAIVDAIGREAVAFGCMDEWALAYARADPEGVRLPFAGIDTLDDVLNKSELYATCEALGVPYPETYRLAETADAATGDPDPDATLDEAAAALGFPLVVKPELKRDFEEAFGTNVLEVADREEFADAVAAAREAGVAVMAQKRVDIATGRDHSLASYVPPSGIEDALGVVGNAAVRFPQQFGTSCLVETADEPEIEARALAVLDDAGYHGISEAEFVYDDDRGEFLLLDVNTRPWKWIGMPVAAGANLPMAAYAGVTDAEYESPGIEPTRWVYLRDYLALLAGDDAFWDQLSRADWRRLVAGEFEREGDLTTGVYRPSDPAPAAKLFETEFVDRDYYCAC</sequence>
<protein>
    <submittedName>
        <fullName evidence="4">Carboxylate--amine ligase</fullName>
    </submittedName>
</protein>
<keyword evidence="1" id="KW-0067">ATP-binding</keyword>
<dbReference type="PROSITE" id="PS50975">
    <property type="entry name" value="ATP_GRASP"/>
    <property type="match status" value="1"/>
</dbReference>
<organism evidence="4 5">
    <name type="scientific">Halorubrum persicum</name>
    <dbReference type="NCBI Taxonomy" id="1383844"/>
    <lineage>
        <taxon>Archaea</taxon>
        <taxon>Methanobacteriati</taxon>
        <taxon>Methanobacteriota</taxon>
        <taxon>Stenosarchaea group</taxon>
        <taxon>Halobacteria</taxon>
        <taxon>Halobacteriales</taxon>
        <taxon>Haloferacaceae</taxon>
        <taxon>Halorubrum</taxon>
    </lineage>
</organism>
<name>A0A2G1WI46_9EURY</name>
<keyword evidence="5" id="KW-1185">Reference proteome</keyword>
<dbReference type="Proteomes" id="UP000222824">
    <property type="component" value="Unassembled WGS sequence"/>
</dbReference>
<dbReference type="GO" id="GO:0016874">
    <property type="term" value="F:ligase activity"/>
    <property type="evidence" value="ECO:0007669"/>
    <property type="project" value="UniProtKB-KW"/>
</dbReference>
<dbReference type="GO" id="GO:0005524">
    <property type="term" value="F:ATP binding"/>
    <property type="evidence" value="ECO:0007669"/>
    <property type="project" value="UniProtKB-UniRule"/>
</dbReference>
<reference evidence="4 5" key="1">
    <citation type="journal article" date="2014" name="Front. Microbiol.">
        <title>Population and genomic analysis of the genus Halorubrum.</title>
        <authorList>
            <person name="Fullmer M.S."/>
            <person name="Soucy S.M."/>
            <person name="Swithers K.S."/>
            <person name="Makkay A.M."/>
            <person name="Wheeler R."/>
            <person name="Ventosa A."/>
            <person name="Gogarten J.P."/>
            <person name="Papke R.T."/>
        </authorList>
    </citation>
    <scope>NUCLEOTIDE SEQUENCE [LARGE SCALE GENOMIC DNA]</scope>
    <source>
        <strain evidence="4 5">C49</strain>
    </source>
</reference>
<dbReference type="GO" id="GO:0046872">
    <property type="term" value="F:metal ion binding"/>
    <property type="evidence" value="ECO:0007669"/>
    <property type="project" value="InterPro"/>
</dbReference>
<proteinExistence type="predicted"/>
<dbReference type="RefSeq" id="WP_099255499.1">
    <property type="nucleotide sequence ID" value="NZ_NHOA01000084.1"/>
</dbReference>
<accession>A0A2G1WI46</accession>
<dbReference type="OrthoDB" id="11959at2157"/>
<dbReference type="Gene3D" id="3.30.470.20">
    <property type="entry name" value="ATP-grasp fold, B domain"/>
    <property type="match status" value="1"/>
</dbReference>
<gene>
    <name evidence="4" type="ORF">DJ69_10105</name>
</gene>
<dbReference type="SUPFAM" id="SSF56059">
    <property type="entry name" value="Glutathione synthetase ATP-binding domain-like"/>
    <property type="match status" value="1"/>
</dbReference>
<dbReference type="InterPro" id="IPR011761">
    <property type="entry name" value="ATP-grasp"/>
</dbReference>
<evidence type="ECO:0000259" key="3">
    <source>
        <dbReference type="PROSITE" id="PS50975"/>
    </source>
</evidence>
<comment type="caution">
    <text evidence="4">The sequence shown here is derived from an EMBL/GenBank/DDBJ whole genome shotgun (WGS) entry which is preliminary data.</text>
</comment>
<dbReference type="AlphaFoldDB" id="A0A2G1WI46"/>
<dbReference type="EMBL" id="NHOA01000084">
    <property type="protein sequence ID" value="PHQ38663.1"/>
    <property type="molecule type" value="Genomic_DNA"/>
</dbReference>
<evidence type="ECO:0000313" key="4">
    <source>
        <dbReference type="EMBL" id="PHQ38663.1"/>
    </source>
</evidence>
<evidence type="ECO:0000256" key="2">
    <source>
        <dbReference type="SAM" id="MobiDB-lite"/>
    </source>
</evidence>
<evidence type="ECO:0000256" key="1">
    <source>
        <dbReference type="PROSITE-ProRule" id="PRU00409"/>
    </source>
</evidence>
<feature type="domain" description="ATP-grasp" evidence="3">
    <location>
        <begin position="158"/>
        <end position="362"/>
    </location>
</feature>
<feature type="region of interest" description="Disordered" evidence="2">
    <location>
        <begin position="52"/>
        <end position="82"/>
    </location>
</feature>
<keyword evidence="1" id="KW-0547">Nucleotide-binding</keyword>